<organism evidence="1 2">
    <name type="scientific">Catharanthus roseus</name>
    <name type="common">Madagascar periwinkle</name>
    <name type="synonym">Vinca rosea</name>
    <dbReference type="NCBI Taxonomy" id="4058"/>
    <lineage>
        <taxon>Eukaryota</taxon>
        <taxon>Viridiplantae</taxon>
        <taxon>Streptophyta</taxon>
        <taxon>Embryophyta</taxon>
        <taxon>Tracheophyta</taxon>
        <taxon>Spermatophyta</taxon>
        <taxon>Magnoliopsida</taxon>
        <taxon>eudicotyledons</taxon>
        <taxon>Gunneridae</taxon>
        <taxon>Pentapetalae</taxon>
        <taxon>asterids</taxon>
        <taxon>lamiids</taxon>
        <taxon>Gentianales</taxon>
        <taxon>Apocynaceae</taxon>
        <taxon>Rauvolfioideae</taxon>
        <taxon>Vinceae</taxon>
        <taxon>Catharanthinae</taxon>
        <taxon>Catharanthus</taxon>
    </lineage>
</organism>
<dbReference type="Proteomes" id="UP001060085">
    <property type="component" value="Linkage Group LG02"/>
</dbReference>
<reference evidence="2" key="1">
    <citation type="journal article" date="2023" name="Nat. Plants">
        <title>Single-cell RNA sequencing provides a high-resolution roadmap for understanding the multicellular compartmentation of specialized metabolism.</title>
        <authorList>
            <person name="Sun S."/>
            <person name="Shen X."/>
            <person name="Li Y."/>
            <person name="Li Y."/>
            <person name="Wang S."/>
            <person name="Li R."/>
            <person name="Zhang H."/>
            <person name="Shen G."/>
            <person name="Guo B."/>
            <person name="Wei J."/>
            <person name="Xu J."/>
            <person name="St-Pierre B."/>
            <person name="Chen S."/>
            <person name="Sun C."/>
        </authorList>
    </citation>
    <scope>NUCLEOTIDE SEQUENCE [LARGE SCALE GENOMIC DNA]</scope>
</reference>
<dbReference type="EMBL" id="CM044702">
    <property type="protein sequence ID" value="KAI5677623.1"/>
    <property type="molecule type" value="Genomic_DNA"/>
</dbReference>
<evidence type="ECO:0000313" key="2">
    <source>
        <dbReference type="Proteomes" id="UP001060085"/>
    </source>
</evidence>
<gene>
    <name evidence="1" type="ORF">M9H77_08573</name>
</gene>
<comment type="caution">
    <text evidence="1">The sequence shown here is derived from an EMBL/GenBank/DDBJ whole genome shotgun (WGS) entry which is preliminary data.</text>
</comment>
<name>A0ACC0BYL3_CATRO</name>
<evidence type="ECO:0000313" key="1">
    <source>
        <dbReference type="EMBL" id="KAI5677623.1"/>
    </source>
</evidence>
<protein>
    <submittedName>
        <fullName evidence="1">Uncharacterized protein</fullName>
    </submittedName>
</protein>
<accession>A0ACC0BYL3</accession>
<sequence length="434" mass="47965">MGITFIRIYRIEVWVGTSVGIGVSPNSAHYHPCFPLNKLQCIDKDDDISDNEMNAKVMEGEVFSSSKEVYGSWNLVPPQHKPHRRPSPVASAAGRIKEPYSIKELALTALLETLSEGIPPSSHDFKNLSSLEYFSEIALSSTPKNLPNPSFGSQAVQPLSLAFILPSGASFLPIAFTVSLIAPSTIPSPSLPLSSHSNYVFPLLTLPSALPLSRGSEDSLKTYRKITISTKELAKLESSLPLAEASTKYGRRTVELVGKRNIISRTPLHRERPSDGELKQDSTKNSIRTFECLHSNKFSLLESGLGPHKDPNLVGAAGAPKCSNCSHCSKYSNCSNISNPNPNSLLETVKTKQTPMERHLTMLMVGHQHHMVWRGKSPNTYRKTDLSWGQNTDKLFLSTVPLNIHISNIKGKIYPLQPDQFLSRVRIYLQVIEN</sequence>
<keyword evidence="2" id="KW-1185">Reference proteome</keyword>
<proteinExistence type="predicted"/>